<sequence precursor="true">MKLNVKITLFVAVIVIIGMGILFTVNYFQMKKQYFNAEIAKARSFVLAAEGVREYMALSMEADIYDMGKAKKDLNKLLLTVPIVGAMKVMELKSEEAGLKFKVPKISPRNQKNKPDSIDLKSLEVLNTLDKGGKTTPEYVFHDTENHQIRYYKSVRLSEMCESCHGDPATSKELWGNDQGLDPTGVKMENWRAGELHGAFEIFLPTAPVYAAIYKNLGVSAAVFVPVGIVILIILIYINNKFIFKRLMYMREMLNLVASGDFTVHVKDDSPDEVGDLSRALNKMVADVNDAMSVIVDSISSLASTSAELSSNAETIAQGAQEQAEQASTTASAVEEVNSTVVEVAQNAANVSNSAEEASMSVGNGHALVEETRNMMVLISNTITDSAKTVEKLGNSSEQIGQIIQVIDDIADQTNLLALNAAIEAARAGDHGRGFAVVADEVRKLAEKTVNATKEIGSMIEAIQIDTKGAVEGMSEGVEQVKNGNNKAEEAKTSLDIIKGNVDNVSNEVNMIARATEEQAKATEMMAESIENISRITGENSLASQETAEAVEQLSVLASDLQGLVSKFKIKS</sequence>
<evidence type="ECO:0000313" key="9">
    <source>
        <dbReference type="Proteomes" id="UP000002012"/>
    </source>
</evidence>
<dbReference type="OrthoDB" id="9772755at2"/>
<comment type="similarity">
    <text evidence="3">Belongs to the methyl-accepting chemotaxis (MCP) protein family.</text>
</comment>
<dbReference type="CDD" id="cd06225">
    <property type="entry name" value="HAMP"/>
    <property type="match status" value="1"/>
</dbReference>
<dbReference type="InterPro" id="IPR003660">
    <property type="entry name" value="HAMP_dom"/>
</dbReference>
<dbReference type="STRING" id="522772.Dacet_1492"/>
<dbReference type="RefSeq" id="WP_013010776.1">
    <property type="nucleotide sequence ID" value="NC_013943.1"/>
</dbReference>
<evidence type="ECO:0000313" key="8">
    <source>
        <dbReference type="EMBL" id="ADD68261.1"/>
    </source>
</evidence>
<dbReference type="Pfam" id="PF11845">
    <property type="entry name" value="Tll0287-like"/>
    <property type="match status" value="1"/>
</dbReference>
<dbReference type="CDD" id="cd11386">
    <property type="entry name" value="MCP_signal"/>
    <property type="match status" value="1"/>
</dbReference>
<dbReference type="SUPFAM" id="SSF58104">
    <property type="entry name" value="Methyl-accepting chemotaxis protein (MCP) signaling domain"/>
    <property type="match status" value="1"/>
</dbReference>
<proteinExistence type="inferred from homology"/>
<evidence type="ECO:0000256" key="2">
    <source>
        <dbReference type="ARBA" id="ARBA00023224"/>
    </source>
</evidence>
<evidence type="ECO:0000256" key="4">
    <source>
        <dbReference type="PROSITE-ProRule" id="PRU00284"/>
    </source>
</evidence>
<dbReference type="PRINTS" id="PR00260">
    <property type="entry name" value="CHEMTRNSDUCR"/>
</dbReference>
<dbReference type="PROSITE" id="PS50885">
    <property type="entry name" value="HAMP"/>
    <property type="match status" value="1"/>
</dbReference>
<keyword evidence="9" id="KW-1185">Reference proteome</keyword>
<evidence type="ECO:0000259" key="6">
    <source>
        <dbReference type="PROSITE" id="PS50111"/>
    </source>
</evidence>
<dbReference type="HOGENOM" id="CLU_000445_107_27_0"/>
<keyword evidence="5" id="KW-0812">Transmembrane</keyword>
<dbReference type="GO" id="GO:0006935">
    <property type="term" value="P:chemotaxis"/>
    <property type="evidence" value="ECO:0007669"/>
    <property type="project" value="InterPro"/>
</dbReference>
<comment type="subcellular location">
    <subcellularLocation>
        <location evidence="1">Membrane</location>
    </subcellularLocation>
</comment>
<evidence type="ECO:0000256" key="5">
    <source>
        <dbReference type="SAM" id="Phobius"/>
    </source>
</evidence>
<name>D4H8B2_DENA2</name>
<dbReference type="PaxDb" id="522772-Dacet_1492"/>
<keyword evidence="2 4" id="KW-0807">Transducer</keyword>
<dbReference type="GO" id="GO:0016020">
    <property type="term" value="C:membrane"/>
    <property type="evidence" value="ECO:0007669"/>
    <property type="project" value="UniProtKB-SubCell"/>
</dbReference>
<reference evidence="8 9" key="1">
    <citation type="journal article" date="2010" name="Stand. Genomic Sci.">
        <title>Complete genome sequence of Denitrovibrio acetiphilus type strain (N2460).</title>
        <authorList>
            <person name="Kiss H."/>
            <person name="Lang E."/>
            <person name="Lapidus A."/>
            <person name="Copeland A."/>
            <person name="Nolan M."/>
            <person name="Glavina Del Rio T."/>
            <person name="Chen F."/>
            <person name="Lucas S."/>
            <person name="Tice H."/>
            <person name="Cheng J.F."/>
            <person name="Han C."/>
            <person name="Goodwin L."/>
            <person name="Pitluck S."/>
            <person name="Liolios K."/>
            <person name="Pati A."/>
            <person name="Ivanova N."/>
            <person name="Mavromatis K."/>
            <person name="Chen A."/>
            <person name="Palaniappan K."/>
            <person name="Land M."/>
            <person name="Hauser L."/>
            <person name="Chang Y.J."/>
            <person name="Jeffries C.D."/>
            <person name="Detter J.C."/>
            <person name="Brettin T."/>
            <person name="Spring S."/>
            <person name="Rohde M."/>
            <person name="Goker M."/>
            <person name="Woyke T."/>
            <person name="Bristow J."/>
            <person name="Eisen J.A."/>
            <person name="Markowitz V."/>
            <person name="Hugenholtz P."/>
            <person name="Kyrpides N.C."/>
            <person name="Klenk H.P."/>
        </authorList>
    </citation>
    <scope>NUCLEOTIDE SEQUENCE [LARGE SCALE GENOMIC DNA]</scope>
    <source>
        <strain evidence="9">DSM 12809 / NBRC 114555 / N2460</strain>
    </source>
</reference>
<feature type="transmembrane region" description="Helical" evidence="5">
    <location>
        <begin position="217"/>
        <end position="238"/>
    </location>
</feature>
<evidence type="ECO:0000259" key="7">
    <source>
        <dbReference type="PROSITE" id="PS50885"/>
    </source>
</evidence>
<dbReference type="PROSITE" id="PS50111">
    <property type="entry name" value="CHEMOTAXIS_TRANSDUC_2"/>
    <property type="match status" value="1"/>
</dbReference>
<evidence type="ECO:0000256" key="3">
    <source>
        <dbReference type="ARBA" id="ARBA00029447"/>
    </source>
</evidence>
<dbReference type="Pfam" id="PF00672">
    <property type="entry name" value="HAMP"/>
    <property type="match status" value="1"/>
</dbReference>
<dbReference type="GO" id="GO:0007165">
    <property type="term" value="P:signal transduction"/>
    <property type="evidence" value="ECO:0007669"/>
    <property type="project" value="UniProtKB-KW"/>
</dbReference>
<dbReference type="FunFam" id="1.10.287.950:FF:000001">
    <property type="entry name" value="Methyl-accepting chemotaxis sensory transducer"/>
    <property type="match status" value="1"/>
</dbReference>
<feature type="domain" description="HAMP" evidence="7">
    <location>
        <begin position="241"/>
        <end position="293"/>
    </location>
</feature>
<keyword evidence="5" id="KW-0472">Membrane</keyword>
<dbReference type="SMART" id="SM00283">
    <property type="entry name" value="MA"/>
    <property type="match status" value="1"/>
</dbReference>
<dbReference type="PANTHER" id="PTHR32089">
    <property type="entry name" value="METHYL-ACCEPTING CHEMOTAXIS PROTEIN MCPB"/>
    <property type="match status" value="1"/>
</dbReference>
<dbReference type="GO" id="GO:0004888">
    <property type="term" value="F:transmembrane signaling receptor activity"/>
    <property type="evidence" value="ECO:0007669"/>
    <property type="project" value="InterPro"/>
</dbReference>
<dbReference type="EMBL" id="CP001968">
    <property type="protein sequence ID" value="ADD68261.1"/>
    <property type="molecule type" value="Genomic_DNA"/>
</dbReference>
<dbReference type="SMART" id="SM00304">
    <property type="entry name" value="HAMP"/>
    <property type="match status" value="1"/>
</dbReference>
<keyword evidence="5" id="KW-1133">Transmembrane helix</keyword>
<dbReference type="PANTHER" id="PTHR32089:SF112">
    <property type="entry name" value="LYSOZYME-LIKE PROTEIN-RELATED"/>
    <property type="match status" value="1"/>
</dbReference>
<accession>D4H8B2</accession>
<organism evidence="8 9">
    <name type="scientific">Denitrovibrio acetiphilus (strain DSM 12809 / NBRC 114555 / N2460)</name>
    <dbReference type="NCBI Taxonomy" id="522772"/>
    <lineage>
        <taxon>Bacteria</taxon>
        <taxon>Pseudomonadati</taxon>
        <taxon>Deferribacterota</taxon>
        <taxon>Deferribacteres</taxon>
        <taxon>Deferribacterales</taxon>
        <taxon>Geovibrionaceae</taxon>
        <taxon>Denitrovibrio</taxon>
    </lineage>
</organism>
<dbReference type="Gene3D" id="1.10.287.950">
    <property type="entry name" value="Methyl-accepting chemotaxis protein"/>
    <property type="match status" value="1"/>
</dbReference>
<dbReference type="InterPro" id="IPR021796">
    <property type="entry name" value="Tll0287-like_dom"/>
</dbReference>
<protein>
    <submittedName>
        <fullName evidence="8">Methyl-accepting chemotaxis sensory transducer</fullName>
    </submittedName>
</protein>
<dbReference type="Pfam" id="PF00015">
    <property type="entry name" value="MCPsignal"/>
    <property type="match status" value="1"/>
</dbReference>
<dbReference type="AlphaFoldDB" id="D4H8B2"/>
<dbReference type="eggNOG" id="COG0840">
    <property type="taxonomic scope" value="Bacteria"/>
</dbReference>
<gene>
    <name evidence="8" type="ordered locus">Dacet_1492</name>
</gene>
<feature type="transmembrane region" description="Helical" evidence="5">
    <location>
        <begin position="7"/>
        <end position="28"/>
    </location>
</feature>
<dbReference type="InParanoid" id="D4H8B2"/>
<dbReference type="InterPro" id="IPR004090">
    <property type="entry name" value="Chemotax_Me-accpt_rcpt"/>
</dbReference>
<feature type="domain" description="Methyl-accepting transducer" evidence="6">
    <location>
        <begin position="298"/>
        <end position="534"/>
    </location>
</feature>
<dbReference type="KEGG" id="dap:Dacet_1492"/>
<dbReference type="Proteomes" id="UP000002012">
    <property type="component" value="Chromosome"/>
</dbReference>
<evidence type="ECO:0000256" key="1">
    <source>
        <dbReference type="ARBA" id="ARBA00004370"/>
    </source>
</evidence>
<dbReference type="InterPro" id="IPR004089">
    <property type="entry name" value="MCPsignal_dom"/>
</dbReference>